<dbReference type="InterPro" id="IPR000742">
    <property type="entry name" value="EGF"/>
</dbReference>
<feature type="non-terminal residue" evidence="7">
    <location>
        <position position="305"/>
    </location>
</feature>
<evidence type="ECO:0000256" key="1">
    <source>
        <dbReference type="ARBA" id="ARBA00005897"/>
    </source>
</evidence>
<dbReference type="InterPro" id="IPR002049">
    <property type="entry name" value="LE_dom"/>
</dbReference>
<dbReference type="SMART" id="SM00261">
    <property type="entry name" value="FU"/>
    <property type="match status" value="2"/>
</dbReference>
<name>A0A9Q0N9N1_9DIPT</name>
<evidence type="ECO:0000313" key="7">
    <source>
        <dbReference type="EMBL" id="KAJ6646352.1"/>
    </source>
</evidence>
<feature type="disulfide bond" evidence="4">
    <location>
        <begin position="180"/>
        <end position="189"/>
    </location>
</feature>
<evidence type="ECO:0000313" key="8">
    <source>
        <dbReference type="Proteomes" id="UP001151699"/>
    </source>
</evidence>
<dbReference type="InterPro" id="IPR018097">
    <property type="entry name" value="EGF_Ca-bd_CS"/>
</dbReference>
<dbReference type="OrthoDB" id="19903at2759"/>
<comment type="caution">
    <text evidence="4">Lacks conserved residue(s) required for the propagation of feature annotation.</text>
</comment>
<organism evidence="7 8">
    <name type="scientific">Pseudolycoriella hygida</name>
    <dbReference type="NCBI Taxonomy" id="35572"/>
    <lineage>
        <taxon>Eukaryota</taxon>
        <taxon>Metazoa</taxon>
        <taxon>Ecdysozoa</taxon>
        <taxon>Arthropoda</taxon>
        <taxon>Hexapoda</taxon>
        <taxon>Insecta</taxon>
        <taxon>Pterygota</taxon>
        <taxon>Neoptera</taxon>
        <taxon>Endopterygota</taxon>
        <taxon>Diptera</taxon>
        <taxon>Nematocera</taxon>
        <taxon>Sciaroidea</taxon>
        <taxon>Sciaridae</taxon>
        <taxon>Pseudolycoriella</taxon>
    </lineage>
</organism>
<dbReference type="PROSITE" id="PS01248">
    <property type="entry name" value="EGF_LAM_1"/>
    <property type="match status" value="1"/>
</dbReference>
<comment type="caution">
    <text evidence="7">The sequence shown here is derived from an EMBL/GenBank/DDBJ whole genome shotgun (WGS) entry which is preliminary data.</text>
</comment>
<protein>
    <submittedName>
        <fullName evidence="7">Cysteine-rich with EGF-like domain protein 2</fullName>
    </submittedName>
</protein>
<feature type="signal peptide" evidence="5">
    <location>
        <begin position="1"/>
        <end position="24"/>
    </location>
</feature>
<dbReference type="PROSITE" id="PS01187">
    <property type="entry name" value="EGF_CA"/>
    <property type="match status" value="1"/>
</dbReference>
<dbReference type="Gene3D" id="2.90.20.10">
    <property type="entry name" value="Plasmodium vivax P25 domain"/>
    <property type="match status" value="1"/>
</dbReference>
<feature type="chain" id="PRO_5040128952" evidence="5">
    <location>
        <begin position="25"/>
        <end position="305"/>
    </location>
</feature>
<gene>
    <name evidence="7" type="primary">creld2</name>
    <name evidence="7" type="ORF">Bhyg_01563</name>
</gene>
<keyword evidence="5" id="KW-0732">Signal</keyword>
<reference evidence="7" key="1">
    <citation type="submission" date="2022-07" db="EMBL/GenBank/DDBJ databases">
        <authorList>
            <person name="Trinca V."/>
            <person name="Uliana J.V.C."/>
            <person name="Torres T.T."/>
            <person name="Ward R.J."/>
            <person name="Monesi N."/>
        </authorList>
    </citation>
    <scope>NUCLEOTIDE SEQUENCE</scope>
    <source>
        <strain evidence="7">HSMRA1968</strain>
        <tissue evidence="7">Whole embryos</tissue>
    </source>
</reference>
<accession>A0A9Q0N9N1</accession>
<feature type="non-terminal residue" evidence="7">
    <location>
        <position position="1"/>
    </location>
</feature>
<dbReference type="PROSITE" id="PS50026">
    <property type="entry name" value="EGF_3"/>
    <property type="match status" value="1"/>
</dbReference>
<dbReference type="GO" id="GO:0048731">
    <property type="term" value="P:system development"/>
    <property type="evidence" value="ECO:0007669"/>
    <property type="project" value="UniProtKB-ARBA"/>
</dbReference>
<evidence type="ECO:0000259" key="6">
    <source>
        <dbReference type="PROSITE" id="PS50026"/>
    </source>
</evidence>
<dbReference type="CDD" id="cd00054">
    <property type="entry name" value="EGF_CA"/>
    <property type="match status" value="1"/>
</dbReference>
<feature type="domain" description="EGF-like" evidence="6">
    <location>
        <begin position="153"/>
        <end position="190"/>
    </location>
</feature>
<evidence type="ECO:0000256" key="4">
    <source>
        <dbReference type="PROSITE-ProRule" id="PRU00076"/>
    </source>
</evidence>
<dbReference type="Proteomes" id="UP001151699">
    <property type="component" value="Chromosome A"/>
</dbReference>
<evidence type="ECO:0000256" key="5">
    <source>
        <dbReference type="SAM" id="SignalP"/>
    </source>
</evidence>
<evidence type="ECO:0000256" key="3">
    <source>
        <dbReference type="ARBA" id="ARBA00023157"/>
    </source>
</evidence>
<proteinExistence type="inferred from homology"/>
<keyword evidence="8" id="KW-1185">Reference proteome</keyword>
<dbReference type="AlphaFoldDB" id="A0A9Q0N9N1"/>
<dbReference type="InterPro" id="IPR001881">
    <property type="entry name" value="EGF-like_Ca-bd_dom"/>
</dbReference>
<keyword evidence="2 4" id="KW-0245">EGF-like domain</keyword>
<dbReference type="PROSITE" id="PS00022">
    <property type="entry name" value="EGF_1"/>
    <property type="match status" value="1"/>
</dbReference>
<sequence>NHRIMNRSHSVLIVLVSLVVVCTADGPSLGLPTPNEKKSTKLPPCQSCTKLVDSFKKGMVKTERGKHEGGDAAWEEQRLGSYKRSEVRLVDIQEGLCKDVIVGQDQCHALAETNEHLLEEWWFKEQDDSADIFSWLCIDQLKVCCPSNKFGPNCDDCSDCNGNGKCKGNGTRKGNGKCTCDKGYKGESCNECDTEYYESFRDESKLLCSHCHHACDVGGCNTAGPKGCRVCKLGWSMQPELGGCVDIDECAAQNTCTKNQFCVNSEGSYSCLECDKSCVGCSGDGPDLCDKCADGYELREGLCKG</sequence>
<dbReference type="SMART" id="SM00179">
    <property type="entry name" value="EGF_CA"/>
    <property type="match status" value="1"/>
</dbReference>
<dbReference type="SUPFAM" id="SSF57184">
    <property type="entry name" value="Growth factor receptor domain"/>
    <property type="match status" value="1"/>
</dbReference>
<dbReference type="GO" id="GO:0005509">
    <property type="term" value="F:calcium ion binding"/>
    <property type="evidence" value="ECO:0007669"/>
    <property type="project" value="InterPro"/>
</dbReference>
<dbReference type="InterPro" id="IPR006212">
    <property type="entry name" value="Furin_repeat"/>
</dbReference>
<comment type="similarity">
    <text evidence="1">Belongs to the CRELD family.</text>
</comment>
<keyword evidence="3 4" id="KW-1015">Disulfide bond</keyword>
<dbReference type="InterPro" id="IPR009030">
    <property type="entry name" value="Growth_fac_rcpt_cys_sf"/>
</dbReference>
<dbReference type="GO" id="GO:0048513">
    <property type="term" value="P:animal organ development"/>
    <property type="evidence" value="ECO:0007669"/>
    <property type="project" value="UniProtKB-ARBA"/>
</dbReference>
<evidence type="ECO:0000256" key="2">
    <source>
        <dbReference type="ARBA" id="ARBA00022536"/>
    </source>
</evidence>
<dbReference type="EMBL" id="WJQU01000001">
    <property type="protein sequence ID" value="KAJ6646352.1"/>
    <property type="molecule type" value="Genomic_DNA"/>
</dbReference>